<evidence type="ECO:0000256" key="5">
    <source>
        <dbReference type="SAM" id="Phobius"/>
    </source>
</evidence>
<dbReference type="EnsemblPlants" id="TuG1812G0300002994.01.T01">
    <property type="protein sequence ID" value="TuG1812G0300002994.01.T01"/>
    <property type="gene ID" value="TuG1812G0300002994.01"/>
</dbReference>
<organism evidence="7 8">
    <name type="scientific">Triticum urartu</name>
    <name type="common">Red wild einkorn</name>
    <name type="synonym">Crithodium urartu</name>
    <dbReference type="NCBI Taxonomy" id="4572"/>
    <lineage>
        <taxon>Eukaryota</taxon>
        <taxon>Viridiplantae</taxon>
        <taxon>Streptophyta</taxon>
        <taxon>Embryophyta</taxon>
        <taxon>Tracheophyta</taxon>
        <taxon>Spermatophyta</taxon>
        <taxon>Magnoliopsida</taxon>
        <taxon>Liliopsida</taxon>
        <taxon>Poales</taxon>
        <taxon>Poaceae</taxon>
        <taxon>BOP clade</taxon>
        <taxon>Pooideae</taxon>
        <taxon>Triticodae</taxon>
        <taxon>Triticeae</taxon>
        <taxon>Triticinae</taxon>
        <taxon>Triticum</taxon>
    </lineage>
</organism>
<feature type="transmembrane region" description="Helical" evidence="5">
    <location>
        <begin position="252"/>
        <end position="273"/>
    </location>
</feature>
<feature type="transmembrane region" description="Helical" evidence="5">
    <location>
        <begin position="138"/>
        <end position="158"/>
    </location>
</feature>
<feature type="transmembrane region" description="Helical" evidence="5">
    <location>
        <begin position="444"/>
        <end position="467"/>
    </location>
</feature>
<reference evidence="8" key="1">
    <citation type="journal article" date="2013" name="Nature">
        <title>Draft genome of the wheat A-genome progenitor Triticum urartu.</title>
        <authorList>
            <person name="Ling H.Q."/>
            <person name="Zhao S."/>
            <person name="Liu D."/>
            <person name="Wang J."/>
            <person name="Sun H."/>
            <person name="Zhang C."/>
            <person name="Fan H."/>
            <person name="Li D."/>
            <person name="Dong L."/>
            <person name="Tao Y."/>
            <person name="Gao C."/>
            <person name="Wu H."/>
            <person name="Li Y."/>
            <person name="Cui Y."/>
            <person name="Guo X."/>
            <person name="Zheng S."/>
            <person name="Wang B."/>
            <person name="Yu K."/>
            <person name="Liang Q."/>
            <person name="Yang W."/>
            <person name="Lou X."/>
            <person name="Chen J."/>
            <person name="Feng M."/>
            <person name="Jian J."/>
            <person name="Zhang X."/>
            <person name="Luo G."/>
            <person name="Jiang Y."/>
            <person name="Liu J."/>
            <person name="Wang Z."/>
            <person name="Sha Y."/>
            <person name="Zhang B."/>
            <person name="Wu H."/>
            <person name="Tang D."/>
            <person name="Shen Q."/>
            <person name="Xue P."/>
            <person name="Zou S."/>
            <person name="Wang X."/>
            <person name="Liu X."/>
            <person name="Wang F."/>
            <person name="Yang Y."/>
            <person name="An X."/>
            <person name="Dong Z."/>
            <person name="Zhang K."/>
            <person name="Zhang X."/>
            <person name="Luo M.C."/>
            <person name="Dvorak J."/>
            <person name="Tong Y."/>
            <person name="Wang J."/>
            <person name="Yang H."/>
            <person name="Li Z."/>
            <person name="Wang D."/>
            <person name="Zhang A."/>
            <person name="Wang J."/>
        </authorList>
    </citation>
    <scope>NUCLEOTIDE SEQUENCE</scope>
    <source>
        <strain evidence="8">cv. G1812</strain>
    </source>
</reference>
<comment type="subcellular location">
    <subcellularLocation>
        <location evidence="1">Membrane</location>
        <topology evidence="1">Multi-pass membrane protein</topology>
    </subcellularLocation>
</comment>
<keyword evidence="8" id="KW-1185">Reference proteome</keyword>
<dbReference type="Proteomes" id="UP000015106">
    <property type="component" value="Chromosome 3"/>
</dbReference>
<evidence type="ECO:0000256" key="4">
    <source>
        <dbReference type="ARBA" id="ARBA00023136"/>
    </source>
</evidence>
<dbReference type="PANTHER" id="PTHR12308:SF73">
    <property type="entry name" value="ANOCTAMIN"/>
    <property type="match status" value="1"/>
</dbReference>
<sequence>MGILGRAASEMQMKKLTYIGMELQFEWEQVAAFVRQPDGSLFSWRERFTCFRYLIYGIVNKTNSEISLKFDDKEFYWKQNESLLRRLEDEGVVKLVFPLHEEVKRKQLLRNWALNWHDFTWQPIDEVYSYFGTKIATYFAFLGMYTRWLFFPAVSGLATQLIDFGSFQWLVLPAFFIFVISWAVFFLQFWKRKNSALLARWGINYSFAEYKASANELEPIRHYLSIERVDEKNFDDAPAEKRRLQRNEWSGVLLRIRNNAIIVLGIICLQLPFELAYAHLYEKTETEALRYVLTALYLVAIQYYTRIGGKVSVILIKYENNQGEQSSADSLIYKVFGLYFMQSYIGLFYHASLYRDILTLRKVLIQRLVVSQVLENLIENSIPYLKYSYKKYSAVHKKRQERESPSGKSVRLSTRVEKEYLKPSYTASIGEELEDGLFDDFLELALQFGMIMMFACAFPLIFCFAALNNATEIRADALKLLVMLKRPVPRAAATIGAWLNIFQFLIVMAICTNCLLLVCLYDEEGKWRIEPGLAAILIMEHALLLVKFGFSHFVPEEPAWVRANRVRYVAQAQTVCSQQLLRSISKLDRKWE</sequence>
<reference evidence="7" key="3">
    <citation type="submission" date="2022-06" db="UniProtKB">
        <authorList>
            <consortium name="EnsemblPlants"/>
        </authorList>
    </citation>
    <scope>IDENTIFICATION</scope>
</reference>
<dbReference type="RefSeq" id="XP_048564090.1">
    <property type="nucleotide sequence ID" value="XM_048708133.1"/>
</dbReference>
<dbReference type="Pfam" id="PF04547">
    <property type="entry name" value="Anoctamin"/>
    <property type="match status" value="1"/>
</dbReference>
<keyword evidence="2 5" id="KW-0812">Transmembrane</keyword>
<dbReference type="AlphaFoldDB" id="A0A8R7TX44"/>
<dbReference type="GeneID" id="125544435"/>
<evidence type="ECO:0000313" key="8">
    <source>
        <dbReference type="Proteomes" id="UP000015106"/>
    </source>
</evidence>
<dbReference type="PANTHER" id="PTHR12308">
    <property type="entry name" value="ANOCTAMIN"/>
    <property type="match status" value="1"/>
</dbReference>
<dbReference type="Gramene" id="TuG1812G0300002994.01.T01">
    <property type="protein sequence ID" value="TuG1812G0300002994.01.T01"/>
    <property type="gene ID" value="TuG1812G0300002994.01"/>
</dbReference>
<evidence type="ECO:0000313" key="7">
    <source>
        <dbReference type="EnsemblPlants" id="TuG1812G0300002994.01.T01"/>
    </source>
</evidence>
<evidence type="ECO:0000256" key="1">
    <source>
        <dbReference type="ARBA" id="ARBA00004141"/>
    </source>
</evidence>
<dbReference type="InterPro" id="IPR007632">
    <property type="entry name" value="Anoctamin"/>
</dbReference>
<name>A0A8R7TX44_TRIUA</name>
<proteinExistence type="predicted"/>
<keyword evidence="3 5" id="KW-1133">Transmembrane helix</keyword>
<dbReference type="GO" id="GO:0005254">
    <property type="term" value="F:chloride channel activity"/>
    <property type="evidence" value="ECO:0007669"/>
    <property type="project" value="TreeGrafter"/>
</dbReference>
<evidence type="ECO:0000259" key="6">
    <source>
        <dbReference type="Pfam" id="PF04547"/>
    </source>
</evidence>
<dbReference type="InterPro" id="IPR049452">
    <property type="entry name" value="Anoctamin_TM"/>
</dbReference>
<accession>A0A8R7TX44</accession>
<protein>
    <recommendedName>
        <fullName evidence="6">Anoctamin transmembrane domain-containing protein</fullName>
    </recommendedName>
</protein>
<evidence type="ECO:0000256" key="2">
    <source>
        <dbReference type="ARBA" id="ARBA00022692"/>
    </source>
</evidence>
<feature type="domain" description="Anoctamin transmembrane" evidence="6">
    <location>
        <begin position="128"/>
        <end position="567"/>
    </location>
</feature>
<dbReference type="GO" id="GO:0016020">
    <property type="term" value="C:membrane"/>
    <property type="evidence" value="ECO:0007669"/>
    <property type="project" value="UniProtKB-SubCell"/>
</dbReference>
<evidence type="ECO:0000256" key="3">
    <source>
        <dbReference type="ARBA" id="ARBA00022989"/>
    </source>
</evidence>
<reference evidence="7" key="2">
    <citation type="submission" date="2018-03" db="EMBL/GenBank/DDBJ databases">
        <title>The Triticum urartu genome reveals the dynamic nature of wheat genome evolution.</title>
        <authorList>
            <person name="Ling H."/>
            <person name="Ma B."/>
            <person name="Shi X."/>
            <person name="Liu H."/>
            <person name="Dong L."/>
            <person name="Sun H."/>
            <person name="Cao Y."/>
            <person name="Gao Q."/>
            <person name="Zheng S."/>
            <person name="Li Y."/>
            <person name="Yu Y."/>
            <person name="Du H."/>
            <person name="Qi M."/>
            <person name="Li Y."/>
            <person name="Yu H."/>
            <person name="Cui Y."/>
            <person name="Wang N."/>
            <person name="Chen C."/>
            <person name="Wu H."/>
            <person name="Zhao Y."/>
            <person name="Zhang J."/>
            <person name="Li Y."/>
            <person name="Zhou W."/>
            <person name="Zhang B."/>
            <person name="Hu W."/>
            <person name="Eijk M."/>
            <person name="Tang J."/>
            <person name="Witsenboer H."/>
            <person name="Zhao S."/>
            <person name="Li Z."/>
            <person name="Zhang A."/>
            <person name="Wang D."/>
            <person name="Liang C."/>
        </authorList>
    </citation>
    <scope>NUCLEOTIDE SEQUENCE [LARGE SCALE GENOMIC DNA]</scope>
    <source>
        <strain evidence="7">cv. G1812</strain>
    </source>
</reference>
<feature type="transmembrane region" description="Helical" evidence="5">
    <location>
        <begin position="170"/>
        <end position="190"/>
    </location>
</feature>
<feature type="transmembrane region" description="Helical" evidence="5">
    <location>
        <begin position="488"/>
        <end position="510"/>
    </location>
</feature>
<keyword evidence="4 5" id="KW-0472">Membrane</keyword>
<gene>
    <name evidence="7" type="primary">LOC125544435</name>
</gene>
<feature type="transmembrane region" description="Helical" evidence="5">
    <location>
        <begin position="288"/>
        <end position="305"/>
    </location>
</feature>
<feature type="transmembrane region" description="Helical" evidence="5">
    <location>
        <begin position="331"/>
        <end position="351"/>
    </location>
</feature>